<dbReference type="SFLD" id="SFLDS00003">
    <property type="entry name" value="Haloacid_Dehalogenase"/>
    <property type="match status" value="1"/>
</dbReference>
<dbReference type="NCBIfam" id="TIGR01549">
    <property type="entry name" value="HAD-SF-IA-v1"/>
    <property type="match status" value="1"/>
</dbReference>
<dbReference type="InterPro" id="IPR036412">
    <property type="entry name" value="HAD-like_sf"/>
</dbReference>
<keyword evidence="2" id="KW-1185">Reference proteome</keyword>
<sequence length="220" mass="23815">MSGVQKSLIFDLDGTLVDSCAICVEILDEMLRDRGSNLVVDPQVARPWMSEGGPRMVAALLGSACADPDDEIAEFRARYAAKRTERSSLFADVEDGLITLREAGFTLAICSNKPQQLVDKVLADTDLAHLFSSVVGGRQGVPAKPAPDLLEAVLEELHVRPRDCLFIGDSEIDHAVADRLGMPFMFLTHGYAKADYIPNPDRSFDGFRDLAGTILAGAHA</sequence>
<evidence type="ECO:0000313" key="1">
    <source>
        <dbReference type="EMBL" id="KHS48786.1"/>
    </source>
</evidence>
<dbReference type="InterPro" id="IPR023214">
    <property type="entry name" value="HAD_sf"/>
</dbReference>
<dbReference type="STRING" id="48936.NJ75_00869"/>
<dbReference type="PATRIC" id="fig|48936.3.peg.880"/>
<accession>A0A0B9AHJ0</accession>
<dbReference type="EMBL" id="JRVC01000003">
    <property type="protein sequence ID" value="KHS48786.1"/>
    <property type="molecule type" value="Genomic_DNA"/>
</dbReference>
<dbReference type="GO" id="GO:0005829">
    <property type="term" value="C:cytosol"/>
    <property type="evidence" value="ECO:0007669"/>
    <property type="project" value="TreeGrafter"/>
</dbReference>
<protein>
    <submittedName>
        <fullName evidence="1">Phosphoglycolate phosphatase</fullName>
        <ecNumber evidence="1">3.1.3.18</ecNumber>
    </submittedName>
</protein>
<dbReference type="InterPro" id="IPR041492">
    <property type="entry name" value="HAD_2"/>
</dbReference>
<dbReference type="Proteomes" id="UP000031338">
    <property type="component" value="Unassembled WGS sequence"/>
</dbReference>
<dbReference type="Pfam" id="PF13419">
    <property type="entry name" value="HAD_2"/>
    <property type="match status" value="1"/>
</dbReference>
<dbReference type="SUPFAM" id="SSF56784">
    <property type="entry name" value="HAD-like"/>
    <property type="match status" value="1"/>
</dbReference>
<dbReference type="AlphaFoldDB" id="A0A0B9AHJ0"/>
<keyword evidence="1" id="KW-0378">Hydrolase</keyword>
<dbReference type="GO" id="GO:0006281">
    <property type="term" value="P:DNA repair"/>
    <property type="evidence" value="ECO:0007669"/>
    <property type="project" value="TreeGrafter"/>
</dbReference>
<dbReference type="PANTHER" id="PTHR43434">
    <property type="entry name" value="PHOSPHOGLYCOLATE PHOSPHATASE"/>
    <property type="match status" value="1"/>
</dbReference>
<dbReference type="RefSeq" id="WP_052241985.1">
    <property type="nucleotide sequence ID" value="NZ_JRVC01000003.1"/>
</dbReference>
<dbReference type="EC" id="3.1.3.18" evidence="1"/>
<dbReference type="Gene3D" id="3.40.50.1000">
    <property type="entry name" value="HAD superfamily/HAD-like"/>
    <property type="match status" value="1"/>
</dbReference>
<dbReference type="InterPro" id="IPR050155">
    <property type="entry name" value="HAD-like_hydrolase_sf"/>
</dbReference>
<gene>
    <name evidence="1" type="ORF">NJ75_00869</name>
</gene>
<name>A0A0B9AHJ0_9SPHN</name>
<dbReference type="PANTHER" id="PTHR43434:SF24">
    <property type="entry name" value="HYDROLASE-RELATED"/>
    <property type="match status" value="1"/>
</dbReference>
<comment type="caution">
    <text evidence="1">The sequence shown here is derived from an EMBL/GenBank/DDBJ whole genome shotgun (WGS) entry which is preliminary data.</text>
</comment>
<dbReference type="InterPro" id="IPR023198">
    <property type="entry name" value="PGP-like_dom2"/>
</dbReference>
<dbReference type="GO" id="GO:0008967">
    <property type="term" value="F:phosphoglycolate phosphatase activity"/>
    <property type="evidence" value="ECO:0007669"/>
    <property type="project" value="UniProtKB-EC"/>
</dbReference>
<dbReference type="Gene3D" id="1.10.150.240">
    <property type="entry name" value="Putative phosphatase, domain 2"/>
    <property type="match status" value="1"/>
</dbReference>
<evidence type="ECO:0000313" key="2">
    <source>
        <dbReference type="Proteomes" id="UP000031338"/>
    </source>
</evidence>
<reference evidence="1 2" key="1">
    <citation type="submission" date="2014-10" db="EMBL/GenBank/DDBJ databases">
        <title>Draft genome sequence of Novosphingobium subterraneum DSM 12447.</title>
        <authorList>
            <person name="Gan H.M."/>
            <person name="Gan H.Y."/>
            <person name="Savka M.A."/>
        </authorList>
    </citation>
    <scope>NUCLEOTIDE SEQUENCE [LARGE SCALE GENOMIC DNA]</scope>
    <source>
        <strain evidence="1 2">DSM 12447</strain>
    </source>
</reference>
<dbReference type="SFLD" id="SFLDG01129">
    <property type="entry name" value="C1.5:_HAD__Beta-PGM__Phosphata"/>
    <property type="match status" value="1"/>
</dbReference>
<organism evidence="1 2">
    <name type="scientific">Novosphingobium subterraneum</name>
    <dbReference type="NCBI Taxonomy" id="48936"/>
    <lineage>
        <taxon>Bacteria</taxon>
        <taxon>Pseudomonadati</taxon>
        <taxon>Pseudomonadota</taxon>
        <taxon>Alphaproteobacteria</taxon>
        <taxon>Sphingomonadales</taxon>
        <taxon>Sphingomonadaceae</taxon>
        <taxon>Novosphingobium</taxon>
    </lineage>
</organism>
<proteinExistence type="predicted"/>
<dbReference type="InterPro" id="IPR006439">
    <property type="entry name" value="HAD-SF_hydro_IA"/>
</dbReference>